<keyword evidence="5 8" id="KW-0812">Transmembrane</keyword>
<protein>
    <submittedName>
        <fullName evidence="9">Uncharacterized protein</fullName>
    </submittedName>
</protein>
<dbReference type="Proteomes" id="UP000053923">
    <property type="component" value="Unassembled WGS sequence"/>
</dbReference>
<reference evidence="10" key="1">
    <citation type="submission" date="2015-10" db="EMBL/GenBank/DDBJ databases">
        <authorList>
            <person name="Ju K.-S."/>
            <person name="Doroghazi J.R."/>
            <person name="Metcalf W.W."/>
        </authorList>
    </citation>
    <scope>NUCLEOTIDE SEQUENCE [LARGE SCALE GENOMIC DNA]</scope>
    <source>
        <strain evidence="10">NRRL 3151</strain>
    </source>
</reference>
<evidence type="ECO:0000256" key="7">
    <source>
        <dbReference type="ARBA" id="ARBA00023136"/>
    </source>
</evidence>
<comment type="caution">
    <text evidence="9">The sequence shown here is derived from an EMBL/GenBank/DDBJ whole genome shotgun (WGS) entry which is preliminary data.</text>
</comment>
<evidence type="ECO:0000256" key="1">
    <source>
        <dbReference type="ARBA" id="ARBA00004651"/>
    </source>
</evidence>
<dbReference type="InterPro" id="IPR037294">
    <property type="entry name" value="ABC_BtuC-like"/>
</dbReference>
<comment type="similarity">
    <text evidence="2">Belongs to the binding-protein-dependent transport system permease family. FecCD subfamily.</text>
</comment>
<dbReference type="GO" id="GO:0005886">
    <property type="term" value="C:plasma membrane"/>
    <property type="evidence" value="ECO:0007669"/>
    <property type="project" value="UniProtKB-SubCell"/>
</dbReference>
<evidence type="ECO:0000256" key="3">
    <source>
        <dbReference type="ARBA" id="ARBA00022448"/>
    </source>
</evidence>
<proteinExistence type="inferred from homology"/>
<organism evidence="9 10">
    <name type="scientific">Streptomyces regalis</name>
    <dbReference type="NCBI Taxonomy" id="68262"/>
    <lineage>
        <taxon>Bacteria</taxon>
        <taxon>Bacillati</taxon>
        <taxon>Actinomycetota</taxon>
        <taxon>Actinomycetes</taxon>
        <taxon>Kitasatosporales</taxon>
        <taxon>Streptomycetaceae</taxon>
        <taxon>Streptomyces</taxon>
    </lineage>
</organism>
<keyword evidence="4" id="KW-1003">Cell membrane</keyword>
<keyword evidence="3" id="KW-0813">Transport</keyword>
<accession>A0A101JAX1</accession>
<dbReference type="Gene3D" id="1.10.3470.10">
    <property type="entry name" value="ABC transporter involved in vitamin B12 uptake, BtuC"/>
    <property type="match status" value="1"/>
</dbReference>
<keyword evidence="7 8" id="KW-0472">Membrane</keyword>
<evidence type="ECO:0000256" key="5">
    <source>
        <dbReference type="ARBA" id="ARBA00022692"/>
    </source>
</evidence>
<dbReference type="InterPro" id="IPR000522">
    <property type="entry name" value="ABC_transptr_permease_BtuC"/>
</dbReference>
<evidence type="ECO:0000313" key="9">
    <source>
        <dbReference type="EMBL" id="KUL23415.1"/>
    </source>
</evidence>
<gene>
    <name evidence="9" type="ORF">ADL12_39520</name>
</gene>
<name>A0A101JAX1_9ACTN</name>
<keyword evidence="6 8" id="KW-1133">Transmembrane helix</keyword>
<feature type="transmembrane region" description="Helical" evidence="8">
    <location>
        <begin position="39"/>
        <end position="64"/>
    </location>
</feature>
<dbReference type="GO" id="GO:0022857">
    <property type="term" value="F:transmembrane transporter activity"/>
    <property type="evidence" value="ECO:0007669"/>
    <property type="project" value="InterPro"/>
</dbReference>
<dbReference type="AlphaFoldDB" id="A0A101JAX1"/>
<dbReference type="SUPFAM" id="SSF81345">
    <property type="entry name" value="ABC transporter involved in vitamin B12 uptake, BtuC"/>
    <property type="match status" value="1"/>
</dbReference>
<keyword evidence="10" id="KW-1185">Reference proteome</keyword>
<evidence type="ECO:0000313" key="10">
    <source>
        <dbReference type="Proteomes" id="UP000053923"/>
    </source>
</evidence>
<evidence type="ECO:0000256" key="2">
    <source>
        <dbReference type="ARBA" id="ARBA00007935"/>
    </source>
</evidence>
<comment type="subcellular location">
    <subcellularLocation>
        <location evidence="1">Cell membrane</location>
        <topology evidence="1">Multi-pass membrane protein</topology>
    </subcellularLocation>
</comment>
<dbReference type="EMBL" id="LLZG01000387">
    <property type="protein sequence ID" value="KUL23415.1"/>
    <property type="molecule type" value="Genomic_DNA"/>
</dbReference>
<dbReference type="Pfam" id="PF01032">
    <property type="entry name" value="FecCD"/>
    <property type="match status" value="1"/>
</dbReference>
<sequence length="134" mass="14352">MTAGATTVVLTSGSATLDQFRFWQVGALSVRVDRTRLGLTVPGVVLAATATGAAGPIGFVALTAPQLAPRLTRTPQLPLFNSPRWSAGRICCGCRGVVRRHAERPGAVRLRGPRSYGRRIGYRRQIVAVSITKR</sequence>
<evidence type="ECO:0000256" key="4">
    <source>
        <dbReference type="ARBA" id="ARBA00022475"/>
    </source>
</evidence>
<evidence type="ECO:0000256" key="8">
    <source>
        <dbReference type="SAM" id="Phobius"/>
    </source>
</evidence>
<evidence type="ECO:0000256" key="6">
    <source>
        <dbReference type="ARBA" id="ARBA00022989"/>
    </source>
</evidence>